<dbReference type="EMBL" id="PTPZ01000011">
    <property type="protein sequence ID" value="PPZ90498.1"/>
    <property type="molecule type" value="Genomic_DNA"/>
</dbReference>
<name>A0A2S7I1P4_9FLAO</name>
<evidence type="ECO:0000313" key="2">
    <source>
        <dbReference type="Proteomes" id="UP000238565"/>
    </source>
</evidence>
<reference evidence="1 2" key="1">
    <citation type="submission" date="2018-02" db="EMBL/GenBank/DDBJ databases">
        <title>Draft genome sequence of bacterial isolates from marine environment.</title>
        <authorList>
            <person name="Singh S.K."/>
            <person name="Hill R."/>
            <person name="Major S."/>
            <person name="Cai H."/>
            <person name="Li Y."/>
        </authorList>
    </citation>
    <scope>NUCLEOTIDE SEQUENCE [LARGE SCALE GENOMIC DNA]</scope>
    <source>
        <strain evidence="1 2">IMET F</strain>
    </source>
</reference>
<sequence length="67" mass="7606">MMKCPVKANKPQWCAAIVSVSLILYLEKLLSVKDADGIKRKRHGTLHYPIRGTGIPYMQIREPTPRS</sequence>
<gene>
    <name evidence="1" type="ORF">C3729_12830</name>
</gene>
<organism evidence="1 2">
    <name type="scientific">Cloacibacterium normanense</name>
    <dbReference type="NCBI Taxonomy" id="237258"/>
    <lineage>
        <taxon>Bacteria</taxon>
        <taxon>Pseudomonadati</taxon>
        <taxon>Bacteroidota</taxon>
        <taxon>Flavobacteriia</taxon>
        <taxon>Flavobacteriales</taxon>
        <taxon>Weeksellaceae</taxon>
    </lineage>
</organism>
<accession>A0A2S7I1P4</accession>
<comment type="caution">
    <text evidence="1">The sequence shown here is derived from an EMBL/GenBank/DDBJ whole genome shotgun (WGS) entry which is preliminary data.</text>
</comment>
<dbReference type="Proteomes" id="UP000238565">
    <property type="component" value="Unassembled WGS sequence"/>
</dbReference>
<dbReference type="AlphaFoldDB" id="A0A2S7I1P4"/>
<protein>
    <submittedName>
        <fullName evidence="1">Uncharacterized protein</fullName>
    </submittedName>
</protein>
<proteinExistence type="predicted"/>
<evidence type="ECO:0000313" key="1">
    <source>
        <dbReference type="EMBL" id="PPZ90498.1"/>
    </source>
</evidence>